<accession>A0A7G9U8T5</accession>
<organism evidence="1">
    <name type="scientific">Pieris brassicae granulosis virus</name>
    <name type="common">PbGV</name>
    <name type="synonym">Pieris brassicae granulovirus</name>
    <dbReference type="NCBI Taxonomy" id="10465"/>
    <lineage>
        <taxon>Viruses</taxon>
        <taxon>Viruses incertae sedis</taxon>
        <taxon>Naldaviricetes</taxon>
        <taxon>Lefavirales</taxon>
        <taxon>Baculoviridae</taxon>
        <taxon>Betabaculovirus</taxon>
        <taxon>Betabaculovirus arrapae</taxon>
    </lineage>
</organism>
<dbReference type="EMBL" id="MN750574">
    <property type="protein sequence ID" value="QNN89516.1"/>
    <property type="molecule type" value="Genomic_DNA"/>
</dbReference>
<protein>
    <submittedName>
        <fullName evidence="1">PEP2</fullName>
    </submittedName>
</protein>
<proteinExistence type="predicted"/>
<sequence>MLAKALAHSGKSLDTILSFKQPRLISQLQSSPTPSAVIKHFCYRNTDRVVFV</sequence>
<name>A0A7G9U8T5_GVPB</name>
<evidence type="ECO:0000313" key="1">
    <source>
        <dbReference type="EMBL" id="QNN89516.1"/>
    </source>
</evidence>
<reference evidence="1" key="1">
    <citation type="submission" date="2019-11" db="EMBL/GenBank/DDBJ databases">
        <title>Studies on the baculoviruses infecting the caterpillars, Spilarctia obliqua Walker (Erebidae) and Pieris brassicae Linn. (Pieridae) (Insecta: Lepidoptera).</title>
        <authorList>
            <person name="Paul S."/>
            <person name="Arumugaperumal A."/>
            <person name="Sathiya Balasingh Thangapandi E.J.J."/>
            <person name="Sarjubala Devi H."/>
            <person name="Johnson T."/>
            <person name="Maisnam S."/>
            <person name="Krishnavel S."/>
            <person name="Soman Syamala S."/>
            <person name="Ramamoorthy S."/>
            <person name="Karthikeyan R."/>
            <person name="Subburaman C."/>
            <person name="Jeyaprakash R."/>
            <person name="Azhaguchamy M."/>
            <person name="Ramaiyer V."/>
            <person name="Sivasubramaniam S."/>
        </authorList>
    </citation>
    <scope>NUCLEOTIDE SEQUENCE</scope>
    <source>
        <strain evidence="1">Manipur</strain>
    </source>
</reference>
<organismHost>
    <name type="scientific">Pieris brassicae</name>
    <name type="common">White butterfly</name>
    <name type="synonym">Large white butterfly</name>
    <dbReference type="NCBI Taxonomy" id="7116"/>
</organismHost>